<accession>B3MIE1</accession>
<dbReference type="HOGENOM" id="CLU_1385520_0_0_1"/>
<dbReference type="OrthoDB" id="7856903at2759"/>
<keyword evidence="3" id="KW-1185">Reference proteome</keyword>
<feature type="transmembrane region" description="Helical" evidence="1">
    <location>
        <begin position="69"/>
        <end position="88"/>
    </location>
</feature>
<organism evidence="2 3">
    <name type="scientific">Drosophila ananassae</name>
    <name type="common">Fruit fly</name>
    <dbReference type="NCBI Taxonomy" id="7217"/>
    <lineage>
        <taxon>Eukaryota</taxon>
        <taxon>Metazoa</taxon>
        <taxon>Ecdysozoa</taxon>
        <taxon>Arthropoda</taxon>
        <taxon>Hexapoda</taxon>
        <taxon>Insecta</taxon>
        <taxon>Pterygota</taxon>
        <taxon>Neoptera</taxon>
        <taxon>Endopterygota</taxon>
        <taxon>Diptera</taxon>
        <taxon>Brachycera</taxon>
        <taxon>Muscomorpha</taxon>
        <taxon>Ephydroidea</taxon>
        <taxon>Drosophilidae</taxon>
        <taxon>Drosophila</taxon>
        <taxon>Sophophora</taxon>
    </lineage>
</organism>
<feature type="transmembrane region" description="Helical" evidence="1">
    <location>
        <begin position="127"/>
        <end position="149"/>
    </location>
</feature>
<dbReference type="STRING" id="7217.B3MIE1"/>
<feature type="transmembrane region" description="Helical" evidence="1">
    <location>
        <begin position="12"/>
        <end position="33"/>
    </location>
</feature>
<dbReference type="OMA" id="IMVTHAL"/>
<sequence length="212" mass="24731">MVVIQGMYEITEVVAASIGCVGFFICGFNIVSLTDAPDLSTVLFILSVVLLVNHVRVRLLAPVQELWRFVLELVFFYLCTQATLLYVWEQFHFLLYVVRDSVMSTRPVLNLLVDNPKLFTFLRQDSWYFLQLLIAIGITYKTVVFTKALDYALPGRRRYQYCEGLATDEIFDNFWKRPRLLSRHRRGLLDKPMSIHEELDTTFVENEESEVD</sequence>
<evidence type="ECO:0000313" key="3">
    <source>
        <dbReference type="Proteomes" id="UP000007801"/>
    </source>
</evidence>
<protein>
    <submittedName>
        <fullName evidence="2">Uncharacterized protein</fullName>
    </submittedName>
</protein>
<dbReference type="InParanoid" id="B3MIE1"/>
<evidence type="ECO:0000256" key="1">
    <source>
        <dbReference type="SAM" id="Phobius"/>
    </source>
</evidence>
<name>B3MIE1_DROAN</name>
<dbReference type="PhylomeDB" id="B3MIE1"/>
<dbReference type="GeneID" id="6494528"/>
<proteinExistence type="predicted"/>
<keyword evidence="1" id="KW-0812">Transmembrane</keyword>
<reference evidence="2 3" key="1">
    <citation type="journal article" date="2007" name="Nature">
        <title>Evolution of genes and genomes on the Drosophila phylogeny.</title>
        <authorList>
            <consortium name="Drosophila 12 Genomes Consortium"/>
            <person name="Clark A.G."/>
            <person name="Eisen M.B."/>
            <person name="Smith D.R."/>
            <person name="Bergman C.M."/>
            <person name="Oliver B."/>
            <person name="Markow T.A."/>
            <person name="Kaufman T.C."/>
            <person name="Kellis M."/>
            <person name="Gelbart W."/>
            <person name="Iyer V.N."/>
            <person name="Pollard D.A."/>
            <person name="Sackton T.B."/>
            <person name="Larracuente A.M."/>
            <person name="Singh N.D."/>
            <person name="Abad J.P."/>
            <person name="Abt D.N."/>
            <person name="Adryan B."/>
            <person name="Aguade M."/>
            <person name="Akashi H."/>
            <person name="Anderson W.W."/>
            <person name="Aquadro C.F."/>
            <person name="Ardell D.H."/>
            <person name="Arguello R."/>
            <person name="Artieri C.G."/>
            <person name="Barbash D.A."/>
            <person name="Barker D."/>
            <person name="Barsanti P."/>
            <person name="Batterham P."/>
            <person name="Batzoglou S."/>
            <person name="Begun D."/>
            <person name="Bhutkar A."/>
            <person name="Blanco E."/>
            <person name="Bosak S.A."/>
            <person name="Bradley R.K."/>
            <person name="Brand A.D."/>
            <person name="Brent M.R."/>
            <person name="Brooks A.N."/>
            <person name="Brown R.H."/>
            <person name="Butlin R.K."/>
            <person name="Caggese C."/>
            <person name="Calvi B.R."/>
            <person name="Bernardo de Carvalho A."/>
            <person name="Caspi A."/>
            <person name="Castrezana S."/>
            <person name="Celniker S.E."/>
            <person name="Chang J.L."/>
            <person name="Chapple C."/>
            <person name="Chatterji S."/>
            <person name="Chinwalla A."/>
            <person name="Civetta A."/>
            <person name="Clifton S.W."/>
            <person name="Comeron J.M."/>
            <person name="Costello J.C."/>
            <person name="Coyne J.A."/>
            <person name="Daub J."/>
            <person name="David R.G."/>
            <person name="Delcher A.L."/>
            <person name="Delehaunty K."/>
            <person name="Do C.B."/>
            <person name="Ebling H."/>
            <person name="Edwards K."/>
            <person name="Eickbush T."/>
            <person name="Evans J.D."/>
            <person name="Filipski A."/>
            <person name="Findeiss S."/>
            <person name="Freyhult E."/>
            <person name="Fulton L."/>
            <person name="Fulton R."/>
            <person name="Garcia A.C."/>
            <person name="Gardiner A."/>
            <person name="Garfield D.A."/>
            <person name="Garvin B.E."/>
            <person name="Gibson G."/>
            <person name="Gilbert D."/>
            <person name="Gnerre S."/>
            <person name="Godfrey J."/>
            <person name="Good R."/>
            <person name="Gotea V."/>
            <person name="Gravely B."/>
            <person name="Greenberg A.J."/>
            <person name="Griffiths-Jones S."/>
            <person name="Gross S."/>
            <person name="Guigo R."/>
            <person name="Gustafson E.A."/>
            <person name="Haerty W."/>
            <person name="Hahn M.W."/>
            <person name="Halligan D.L."/>
            <person name="Halpern A.L."/>
            <person name="Halter G.M."/>
            <person name="Han M.V."/>
            <person name="Heger A."/>
            <person name="Hillier L."/>
            <person name="Hinrichs A.S."/>
            <person name="Holmes I."/>
            <person name="Hoskins R.A."/>
            <person name="Hubisz M.J."/>
            <person name="Hultmark D."/>
            <person name="Huntley M.A."/>
            <person name="Jaffe D.B."/>
            <person name="Jagadeeshan S."/>
            <person name="Jeck W.R."/>
            <person name="Johnson J."/>
            <person name="Jones C.D."/>
            <person name="Jordan W.C."/>
            <person name="Karpen G.H."/>
            <person name="Kataoka E."/>
            <person name="Keightley P.D."/>
            <person name="Kheradpour P."/>
            <person name="Kirkness E.F."/>
            <person name="Koerich L.B."/>
            <person name="Kristiansen K."/>
            <person name="Kudrna D."/>
            <person name="Kulathinal R.J."/>
            <person name="Kumar S."/>
            <person name="Kwok R."/>
            <person name="Lander E."/>
            <person name="Langley C.H."/>
            <person name="Lapoint R."/>
            <person name="Lazzaro B.P."/>
            <person name="Lee S.J."/>
            <person name="Levesque L."/>
            <person name="Li R."/>
            <person name="Lin C.F."/>
            <person name="Lin M.F."/>
            <person name="Lindblad-Toh K."/>
            <person name="Llopart A."/>
            <person name="Long M."/>
            <person name="Low L."/>
            <person name="Lozovsky E."/>
            <person name="Lu J."/>
            <person name="Luo M."/>
            <person name="Machado C.A."/>
            <person name="Makalowski W."/>
            <person name="Marzo M."/>
            <person name="Matsuda M."/>
            <person name="Matzkin L."/>
            <person name="McAllister B."/>
            <person name="McBride C.S."/>
            <person name="McKernan B."/>
            <person name="McKernan K."/>
            <person name="Mendez-Lago M."/>
            <person name="Minx P."/>
            <person name="Mollenhauer M.U."/>
            <person name="Montooth K."/>
            <person name="Mount S.M."/>
            <person name="Mu X."/>
            <person name="Myers E."/>
            <person name="Negre B."/>
            <person name="Newfeld S."/>
            <person name="Nielsen R."/>
            <person name="Noor M.A."/>
            <person name="O'Grady P."/>
            <person name="Pachter L."/>
            <person name="Papaceit M."/>
            <person name="Parisi M.J."/>
            <person name="Parisi M."/>
            <person name="Parts L."/>
            <person name="Pedersen J.S."/>
            <person name="Pesole G."/>
            <person name="Phillippy A.M."/>
            <person name="Ponting C.P."/>
            <person name="Pop M."/>
            <person name="Porcelli D."/>
            <person name="Powell J.R."/>
            <person name="Prohaska S."/>
            <person name="Pruitt K."/>
            <person name="Puig M."/>
            <person name="Quesneville H."/>
            <person name="Ram K.R."/>
            <person name="Rand D."/>
            <person name="Rasmussen M.D."/>
            <person name="Reed L.K."/>
            <person name="Reenan R."/>
            <person name="Reily A."/>
            <person name="Remington K.A."/>
            <person name="Rieger T.T."/>
            <person name="Ritchie M.G."/>
            <person name="Robin C."/>
            <person name="Rogers Y.H."/>
            <person name="Rohde C."/>
            <person name="Rozas J."/>
            <person name="Rubenfield M.J."/>
            <person name="Ruiz A."/>
            <person name="Russo S."/>
            <person name="Salzberg S.L."/>
            <person name="Sanchez-Gracia A."/>
            <person name="Saranga D.J."/>
            <person name="Sato H."/>
            <person name="Schaeffer S.W."/>
            <person name="Schatz M.C."/>
            <person name="Schlenke T."/>
            <person name="Schwartz R."/>
            <person name="Segarra C."/>
            <person name="Singh R.S."/>
            <person name="Sirot L."/>
            <person name="Sirota M."/>
            <person name="Sisneros N.B."/>
            <person name="Smith C.D."/>
            <person name="Smith T.F."/>
            <person name="Spieth J."/>
            <person name="Stage D.E."/>
            <person name="Stark A."/>
            <person name="Stephan W."/>
            <person name="Strausberg R.L."/>
            <person name="Strempel S."/>
            <person name="Sturgill D."/>
            <person name="Sutton G."/>
            <person name="Sutton G.G."/>
            <person name="Tao W."/>
            <person name="Teichmann S."/>
            <person name="Tobari Y.N."/>
            <person name="Tomimura Y."/>
            <person name="Tsolas J.M."/>
            <person name="Valente V.L."/>
            <person name="Venter E."/>
            <person name="Venter J.C."/>
            <person name="Vicario S."/>
            <person name="Vieira F.G."/>
            <person name="Vilella A.J."/>
            <person name="Villasante A."/>
            <person name="Walenz B."/>
            <person name="Wang J."/>
            <person name="Wasserman M."/>
            <person name="Watts T."/>
            <person name="Wilson D."/>
            <person name="Wilson R.K."/>
            <person name="Wing R.A."/>
            <person name="Wolfner M.F."/>
            <person name="Wong A."/>
            <person name="Wong G.K."/>
            <person name="Wu C.I."/>
            <person name="Wu G."/>
            <person name="Yamamoto D."/>
            <person name="Yang H.P."/>
            <person name="Yang S.P."/>
            <person name="Yorke J.A."/>
            <person name="Yoshida K."/>
            <person name="Zdobnov E."/>
            <person name="Zhang P."/>
            <person name="Zhang Y."/>
            <person name="Zimin A.V."/>
            <person name="Baldwin J."/>
            <person name="Abdouelleil A."/>
            <person name="Abdulkadir J."/>
            <person name="Abebe A."/>
            <person name="Abera B."/>
            <person name="Abreu J."/>
            <person name="Acer S.C."/>
            <person name="Aftuck L."/>
            <person name="Alexander A."/>
            <person name="An P."/>
            <person name="Anderson E."/>
            <person name="Anderson S."/>
            <person name="Arachi H."/>
            <person name="Azer M."/>
            <person name="Bachantsang P."/>
            <person name="Barry A."/>
            <person name="Bayul T."/>
            <person name="Berlin A."/>
            <person name="Bessette D."/>
            <person name="Bloom T."/>
            <person name="Blye J."/>
            <person name="Boguslavskiy L."/>
            <person name="Bonnet C."/>
            <person name="Boukhgalter B."/>
            <person name="Bourzgui I."/>
            <person name="Brown A."/>
            <person name="Cahill P."/>
            <person name="Channer S."/>
            <person name="Cheshatsang Y."/>
            <person name="Chuda L."/>
            <person name="Citroen M."/>
            <person name="Collymore A."/>
            <person name="Cooke P."/>
            <person name="Costello M."/>
            <person name="D'Aco K."/>
            <person name="Daza R."/>
            <person name="De Haan G."/>
            <person name="DeGray S."/>
            <person name="DeMaso C."/>
            <person name="Dhargay N."/>
            <person name="Dooley K."/>
            <person name="Dooley E."/>
            <person name="Doricent M."/>
            <person name="Dorje P."/>
            <person name="Dorjee K."/>
            <person name="Dupes A."/>
            <person name="Elong R."/>
            <person name="Falk J."/>
            <person name="Farina A."/>
            <person name="Faro S."/>
            <person name="Ferguson D."/>
            <person name="Fisher S."/>
            <person name="Foley C.D."/>
            <person name="Franke A."/>
            <person name="Friedrich D."/>
            <person name="Gadbois L."/>
            <person name="Gearin G."/>
            <person name="Gearin C.R."/>
            <person name="Giannoukos G."/>
            <person name="Goode T."/>
            <person name="Graham J."/>
            <person name="Grandbois E."/>
            <person name="Grewal S."/>
            <person name="Gyaltsen K."/>
            <person name="Hafez N."/>
            <person name="Hagos B."/>
            <person name="Hall J."/>
            <person name="Henson C."/>
            <person name="Hollinger A."/>
            <person name="Honan T."/>
            <person name="Huard M.D."/>
            <person name="Hughes L."/>
            <person name="Hurhula B."/>
            <person name="Husby M.E."/>
            <person name="Kamat A."/>
            <person name="Kanga B."/>
            <person name="Kashin S."/>
            <person name="Khazanovich D."/>
            <person name="Kisner P."/>
            <person name="Lance K."/>
            <person name="Lara M."/>
            <person name="Lee W."/>
            <person name="Lennon N."/>
            <person name="Letendre F."/>
            <person name="LeVine R."/>
            <person name="Lipovsky A."/>
            <person name="Liu X."/>
            <person name="Liu J."/>
            <person name="Liu S."/>
            <person name="Lokyitsang T."/>
            <person name="Lokyitsang Y."/>
            <person name="Lubonja R."/>
            <person name="Lui A."/>
            <person name="MacDonald P."/>
            <person name="Magnisalis V."/>
            <person name="Maru K."/>
            <person name="Matthews C."/>
            <person name="McCusker W."/>
            <person name="McDonough S."/>
            <person name="Mehta T."/>
            <person name="Meldrim J."/>
            <person name="Meneus L."/>
            <person name="Mihai O."/>
            <person name="Mihalev A."/>
            <person name="Mihova T."/>
            <person name="Mittelman R."/>
            <person name="Mlenga V."/>
            <person name="Montmayeur A."/>
            <person name="Mulrain L."/>
            <person name="Navidi A."/>
            <person name="Naylor J."/>
            <person name="Negash T."/>
            <person name="Nguyen T."/>
            <person name="Nguyen N."/>
            <person name="Nicol R."/>
            <person name="Norbu C."/>
            <person name="Norbu N."/>
            <person name="Novod N."/>
            <person name="O'Neill B."/>
            <person name="Osman S."/>
            <person name="Markiewicz E."/>
            <person name="Oyono O.L."/>
            <person name="Patti C."/>
            <person name="Phunkhang P."/>
            <person name="Pierre F."/>
            <person name="Priest M."/>
            <person name="Raghuraman S."/>
            <person name="Rege F."/>
            <person name="Reyes R."/>
            <person name="Rise C."/>
            <person name="Rogov P."/>
            <person name="Ross K."/>
            <person name="Ryan E."/>
            <person name="Settipalli S."/>
            <person name="Shea T."/>
            <person name="Sherpa N."/>
            <person name="Shi L."/>
            <person name="Shih D."/>
            <person name="Sparrow T."/>
            <person name="Spaulding J."/>
            <person name="Stalker J."/>
            <person name="Stange-Thomann N."/>
            <person name="Stavropoulos S."/>
            <person name="Stone C."/>
            <person name="Strader C."/>
            <person name="Tesfaye S."/>
            <person name="Thomson T."/>
            <person name="Thoulutsang Y."/>
            <person name="Thoulutsang D."/>
            <person name="Topham K."/>
            <person name="Topping I."/>
            <person name="Tsamla T."/>
            <person name="Vassiliev H."/>
            <person name="Vo A."/>
            <person name="Wangchuk T."/>
            <person name="Wangdi T."/>
            <person name="Weiand M."/>
            <person name="Wilkinson J."/>
            <person name="Wilson A."/>
            <person name="Yadav S."/>
            <person name="Young G."/>
            <person name="Yu Q."/>
            <person name="Zembek L."/>
            <person name="Zhong D."/>
            <person name="Zimmer A."/>
            <person name="Zwirko Z."/>
            <person name="Jaffe D.B."/>
            <person name="Alvarez P."/>
            <person name="Brockman W."/>
            <person name="Butler J."/>
            <person name="Chin C."/>
            <person name="Gnerre S."/>
            <person name="Grabherr M."/>
            <person name="Kleber M."/>
            <person name="Mauceli E."/>
            <person name="MacCallum I."/>
        </authorList>
    </citation>
    <scope>NUCLEOTIDE SEQUENCE [LARGE SCALE GENOMIC DNA]</scope>
    <source>
        <strain evidence="3">Tucson 14024-0371.13</strain>
    </source>
</reference>
<dbReference type="KEGG" id="dan:6494528"/>
<keyword evidence="1" id="KW-0472">Membrane</keyword>
<dbReference type="AlphaFoldDB" id="B3MIE1"/>
<gene>
    <name evidence="2" type="primary">Dana\GF11664</name>
    <name evidence="2" type="synonym">dana_GLEANR_11704</name>
    <name evidence="2" type="ORF">GF11664</name>
</gene>
<dbReference type="Proteomes" id="UP000007801">
    <property type="component" value="Unassembled WGS sequence"/>
</dbReference>
<feature type="transmembrane region" description="Helical" evidence="1">
    <location>
        <begin position="39"/>
        <end position="57"/>
    </location>
</feature>
<keyword evidence="1" id="KW-1133">Transmembrane helix</keyword>
<evidence type="ECO:0000313" key="2">
    <source>
        <dbReference type="EMBL" id="EDV36989.1"/>
    </source>
</evidence>
<dbReference type="EMBL" id="CH902619">
    <property type="protein sequence ID" value="EDV36989.1"/>
    <property type="molecule type" value="Genomic_DNA"/>
</dbReference>